<evidence type="ECO:0000313" key="3">
    <source>
        <dbReference type="EMBL" id="SFD89843.1"/>
    </source>
</evidence>
<dbReference type="PANTHER" id="PTHR48051">
    <property type="match status" value="1"/>
</dbReference>
<dbReference type="InterPro" id="IPR050216">
    <property type="entry name" value="LRR_domain-containing"/>
</dbReference>
<dbReference type="NCBIfam" id="NF041381">
    <property type="entry name" value="XopAC"/>
    <property type="match status" value="1"/>
</dbReference>
<proteinExistence type="predicted"/>
<dbReference type="Proteomes" id="UP000199517">
    <property type="component" value="Unassembled WGS sequence"/>
</dbReference>
<keyword evidence="1" id="KW-0433">Leucine-rich repeat</keyword>
<protein>
    <recommendedName>
        <fullName evidence="5">Leucine rich repeat-containing protein</fullName>
    </recommendedName>
</protein>
<evidence type="ECO:0008006" key="5">
    <source>
        <dbReference type="Google" id="ProtNLM"/>
    </source>
</evidence>
<name>A0A1I1W8V3_9BURK</name>
<organism evidence="3 4">
    <name type="scientific">Paracidovorax konjaci</name>
    <dbReference type="NCBI Taxonomy" id="32040"/>
    <lineage>
        <taxon>Bacteria</taxon>
        <taxon>Pseudomonadati</taxon>
        <taxon>Pseudomonadota</taxon>
        <taxon>Betaproteobacteria</taxon>
        <taxon>Burkholderiales</taxon>
        <taxon>Comamonadaceae</taxon>
        <taxon>Paracidovorax</taxon>
    </lineage>
</organism>
<evidence type="ECO:0000256" key="1">
    <source>
        <dbReference type="ARBA" id="ARBA00022614"/>
    </source>
</evidence>
<dbReference type="InterPro" id="IPR053674">
    <property type="entry name" value="RLCK_Uridylyltransferase"/>
</dbReference>
<evidence type="ECO:0000256" key="2">
    <source>
        <dbReference type="ARBA" id="ARBA00022737"/>
    </source>
</evidence>
<dbReference type="AlphaFoldDB" id="A0A1I1W8V3"/>
<dbReference type="InterPro" id="IPR036597">
    <property type="entry name" value="Fido-like_dom_sf"/>
</dbReference>
<dbReference type="SUPFAM" id="SSF52058">
    <property type="entry name" value="L domain-like"/>
    <property type="match status" value="1"/>
</dbReference>
<dbReference type="GO" id="GO:0005737">
    <property type="term" value="C:cytoplasm"/>
    <property type="evidence" value="ECO:0007669"/>
    <property type="project" value="TreeGrafter"/>
</dbReference>
<accession>A0A1I1W8V3</accession>
<dbReference type="InterPro" id="IPR032675">
    <property type="entry name" value="LRR_dom_sf"/>
</dbReference>
<dbReference type="RefSeq" id="WP_245783663.1">
    <property type="nucleotide sequence ID" value="NZ_FOMQ01000008.1"/>
</dbReference>
<keyword evidence="4" id="KW-1185">Reference proteome</keyword>
<keyword evidence="2" id="KW-0677">Repeat</keyword>
<dbReference type="Gene3D" id="1.10.3290.10">
    <property type="entry name" value="Fido-like domain"/>
    <property type="match status" value="1"/>
</dbReference>
<evidence type="ECO:0000313" key="4">
    <source>
        <dbReference type="Proteomes" id="UP000199517"/>
    </source>
</evidence>
<dbReference type="EMBL" id="FOMQ01000008">
    <property type="protein sequence ID" value="SFD89843.1"/>
    <property type="molecule type" value="Genomic_DNA"/>
</dbReference>
<dbReference type="Gene3D" id="3.80.10.10">
    <property type="entry name" value="Ribonuclease Inhibitor"/>
    <property type="match status" value="1"/>
</dbReference>
<gene>
    <name evidence="3" type="ORF">SAMN04489710_108100</name>
</gene>
<dbReference type="STRING" id="32040.SAMN04489710_108100"/>
<reference evidence="4" key="1">
    <citation type="submission" date="2016-10" db="EMBL/GenBank/DDBJ databases">
        <authorList>
            <person name="Varghese N."/>
            <person name="Submissions S."/>
        </authorList>
    </citation>
    <scope>NUCLEOTIDE SEQUENCE [LARGE SCALE GENOMIC DNA]</scope>
    <source>
        <strain evidence="4">DSM 7481</strain>
    </source>
</reference>
<sequence>MPSSALATPRPSAPAQALAVPAAAGARGLRLRSVPADLGQRRWERQLRDWCEADPERGAPEGRGGLLSRMARRFQPGAAAHGFSERREEAVQRVLQAHAGRAATLDLGLLALSELPPGLERLPHLQALDLSNNTGLYHLPDVLAQCRGLRALRACNSFVTEVPAGLFLLPHLETLDLSANFGLCRLPATLGQATRLRVLRLSHCRFEAVPQALAHLPALQHADFSHNPRLRGLPAGWPAGDTRLGLQGTPAALQAELLRPAAWTDAERSALRAGLHGIGAAPGARASDAARRALFLAERVDGTATGASWDDAARTVDAWVAEGRPLTADGLLELGWIANGRPPGESRLRAHEFQRVPAGAGPAMDSCRSYPPVESLPGHLADIADRLGAGPIDPIGPTDPLAAVERAALLYQAFMSLRPLSAGNAPAALLAMDWALLQRGLPPARLPPGETALCDAKVFAGQPGCGAKALVQQIARGLAAGAVRRRF</sequence>
<dbReference type="PANTHER" id="PTHR48051:SF1">
    <property type="entry name" value="RAS SUPPRESSOR PROTEIN 1"/>
    <property type="match status" value="1"/>
</dbReference>